<name>A0AAV4VXJ9_CAEEX</name>
<keyword evidence="3" id="KW-1185">Reference proteome</keyword>
<proteinExistence type="predicted"/>
<accession>A0AAV4VXJ9</accession>
<comment type="caution">
    <text evidence="2">The sequence shown here is derived from an EMBL/GenBank/DDBJ whole genome shotgun (WGS) entry which is preliminary data.</text>
</comment>
<evidence type="ECO:0000313" key="3">
    <source>
        <dbReference type="Proteomes" id="UP001054945"/>
    </source>
</evidence>
<feature type="region of interest" description="Disordered" evidence="1">
    <location>
        <begin position="116"/>
        <end position="135"/>
    </location>
</feature>
<gene>
    <name evidence="2" type="ORF">CEXT_629631</name>
</gene>
<dbReference type="Proteomes" id="UP001054945">
    <property type="component" value="Unassembled WGS sequence"/>
</dbReference>
<organism evidence="2 3">
    <name type="scientific">Caerostris extrusa</name>
    <name type="common">Bark spider</name>
    <name type="synonym">Caerostris bankana</name>
    <dbReference type="NCBI Taxonomy" id="172846"/>
    <lineage>
        <taxon>Eukaryota</taxon>
        <taxon>Metazoa</taxon>
        <taxon>Ecdysozoa</taxon>
        <taxon>Arthropoda</taxon>
        <taxon>Chelicerata</taxon>
        <taxon>Arachnida</taxon>
        <taxon>Araneae</taxon>
        <taxon>Araneomorphae</taxon>
        <taxon>Entelegynae</taxon>
        <taxon>Araneoidea</taxon>
        <taxon>Araneidae</taxon>
        <taxon>Caerostris</taxon>
    </lineage>
</organism>
<feature type="region of interest" description="Disordered" evidence="1">
    <location>
        <begin position="1"/>
        <end position="54"/>
    </location>
</feature>
<dbReference type="AlphaFoldDB" id="A0AAV4VXJ9"/>
<dbReference type="EMBL" id="BPLR01015205">
    <property type="protein sequence ID" value="GIY74344.1"/>
    <property type="molecule type" value="Genomic_DNA"/>
</dbReference>
<sequence length="135" mass="14943">MAVRQCAVSGSESEGPHAGAVPEGRSSVGSMGESARRRAIPDSELSPGFEYEDDDDELDDVAFEETKRYHVDKMCEDILIPSKKNKPEKSNHAKIHAILFQRRVYNPSISNEFTIGISPRERPPGTVAVTKSEIR</sequence>
<evidence type="ECO:0000256" key="1">
    <source>
        <dbReference type="SAM" id="MobiDB-lite"/>
    </source>
</evidence>
<reference evidence="2 3" key="1">
    <citation type="submission" date="2021-06" db="EMBL/GenBank/DDBJ databases">
        <title>Caerostris extrusa draft genome.</title>
        <authorList>
            <person name="Kono N."/>
            <person name="Arakawa K."/>
        </authorList>
    </citation>
    <scope>NUCLEOTIDE SEQUENCE [LARGE SCALE GENOMIC DNA]</scope>
</reference>
<protein>
    <submittedName>
        <fullName evidence="2">Uncharacterized protein</fullName>
    </submittedName>
</protein>
<evidence type="ECO:0000313" key="2">
    <source>
        <dbReference type="EMBL" id="GIY74344.1"/>
    </source>
</evidence>